<evidence type="ECO:0000313" key="3">
    <source>
        <dbReference type="Proteomes" id="UP000001623"/>
    </source>
</evidence>
<reference evidence="2 3" key="1">
    <citation type="submission" date="2010-10" db="EMBL/GenBank/DDBJ databases">
        <title>Complete sequence of Mesorhizobium opportunistum WSM2075.</title>
        <authorList>
            <consortium name="US DOE Joint Genome Institute"/>
            <person name="Lucas S."/>
            <person name="Copeland A."/>
            <person name="Lapidus A."/>
            <person name="Cheng J.-F."/>
            <person name="Bruce D."/>
            <person name="Goodwin L."/>
            <person name="Pitluck S."/>
            <person name="Chertkov O."/>
            <person name="Misra M."/>
            <person name="Detter J.C."/>
            <person name="Han C."/>
            <person name="Tapia R."/>
            <person name="Land M."/>
            <person name="Hauser L."/>
            <person name="Kyrpides N."/>
            <person name="Ovchinnikova G."/>
            <person name="Mavrommatis K.M."/>
            <person name="Tiwari R.P."/>
            <person name="Howieson J.G."/>
            <person name="O'Hara G.W."/>
            <person name="Nandasena K.G."/>
            <person name="Woyke T."/>
        </authorList>
    </citation>
    <scope>NUCLEOTIDE SEQUENCE [LARGE SCALE GENOMIC DNA]</scope>
    <source>
        <strain evidence="3">LMG 24607 / HAMBI 3007 / WSM2075</strain>
    </source>
</reference>
<dbReference type="AlphaFoldDB" id="F7YHH7"/>
<gene>
    <name evidence="2" type="ordered locus">Mesop_4857</name>
</gene>
<proteinExistence type="predicted"/>
<keyword evidence="1" id="KW-0732">Signal</keyword>
<dbReference type="RefSeq" id="WP_013895927.1">
    <property type="nucleotide sequence ID" value="NC_015675.1"/>
</dbReference>
<organism evidence="2 3">
    <name type="scientific">Mesorhizobium opportunistum (strain LMG 24607 / HAMBI 3007 / WSM2075)</name>
    <dbReference type="NCBI Taxonomy" id="536019"/>
    <lineage>
        <taxon>Bacteria</taxon>
        <taxon>Pseudomonadati</taxon>
        <taxon>Pseudomonadota</taxon>
        <taxon>Alphaproteobacteria</taxon>
        <taxon>Hyphomicrobiales</taxon>
        <taxon>Phyllobacteriaceae</taxon>
        <taxon>Mesorhizobium</taxon>
    </lineage>
</organism>
<dbReference type="HOGENOM" id="CLU_488182_0_0_5"/>
<feature type="chain" id="PRO_5003365886" evidence="1">
    <location>
        <begin position="27"/>
        <end position="558"/>
    </location>
</feature>
<dbReference type="KEGG" id="mop:Mesop_4857"/>
<evidence type="ECO:0000256" key="1">
    <source>
        <dbReference type="SAM" id="SignalP"/>
    </source>
</evidence>
<protein>
    <submittedName>
        <fullName evidence="2">Uncharacterized protein</fullName>
    </submittedName>
</protein>
<dbReference type="EMBL" id="CP002279">
    <property type="protein sequence ID" value="AEH89277.1"/>
    <property type="molecule type" value="Genomic_DNA"/>
</dbReference>
<evidence type="ECO:0000313" key="2">
    <source>
        <dbReference type="EMBL" id="AEH89277.1"/>
    </source>
</evidence>
<accession>F7YHH7</accession>
<feature type="signal peptide" evidence="1">
    <location>
        <begin position="1"/>
        <end position="26"/>
    </location>
</feature>
<name>F7YHH7_MESOW</name>
<dbReference type="Proteomes" id="UP000001623">
    <property type="component" value="Chromosome"/>
</dbReference>
<sequence length="558" mass="62122">MNAFKVARTIAAVICGLLLSLGSARSASDIRDLAKDEFEVPEFRDRLASVVELLRIGDYIHVGPGLDGSKVNIKVVKESAILYSSMPSLSMNAMAVKPNIILISELLASTLTLGAMNSSLAYTYENANRSGDALTDSITDLKIFSIRRLTLLRELRRGYVPDGEDVTKEVKDLLRAAGALHDEHIDFVFAGAFSQLLFHELAHLKTIEVPVAETSGLFDSLLDFLDRRLAQSTFDEEVRADTVAAIDVGNTYLYIKKNNSLNAKLFAEGMESYLFLMKDIVFNHLLVGERGLNAEDFVIKMLHASCRNNSAFADLDYTNPDRVAVGAETHLPVLTRSEYEGLAKRLRGANVYLTHPHNFERAVRLLQVMTDKFEFRGHFNVREGTDLLNTLNDPSISFRREPATQADLPWNSNDILRALSGFYGMEEGKLCPGTECWVGFPIDKELKGFVEVIEDYGRLKSIRFALPVGAKFGSVEYYRQIALSVTVFANIFQLSTEEITAIGNARIDYLQCGIGSYILNGDGFTVFADSTIEGGYIFYDIVPIDKGRSFLDNWRGPY</sequence>